<dbReference type="Pfam" id="PF01565">
    <property type="entry name" value="FAD_binding_4"/>
    <property type="match status" value="1"/>
</dbReference>
<dbReference type="PROSITE" id="PS51257">
    <property type="entry name" value="PROKAR_LIPOPROTEIN"/>
    <property type="match status" value="1"/>
</dbReference>
<reference evidence="5 6" key="1">
    <citation type="submission" date="2018-05" db="EMBL/GenBank/DDBJ databases">
        <title>Genome sequencing and assembly of the regulated plant pathogen Lachnellula willkommii and related sister species for the development of diagnostic species identification markers.</title>
        <authorList>
            <person name="Giroux E."/>
            <person name="Bilodeau G."/>
        </authorList>
    </citation>
    <scope>NUCLEOTIDE SEQUENCE [LARGE SCALE GENOMIC DNA]</scope>
    <source>
        <strain evidence="5 6">CBS 268.59</strain>
    </source>
</reference>
<name>A0A8T9BSW8_9HELO</name>
<keyword evidence="3" id="KW-1133">Transmembrane helix</keyword>
<organism evidence="5 6">
    <name type="scientific">Lachnellula suecica</name>
    <dbReference type="NCBI Taxonomy" id="602035"/>
    <lineage>
        <taxon>Eukaryota</taxon>
        <taxon>Fungi</taxon>
        <taxon>Dikarya</taxon>
        <taxon>Ascomycota</taxon>
        <taxon>Pezizomycotina</taxon>
        <taxon>Leotiomycetes</taxon>
        <taxon>Helotiales</taxon>
        <taxon>Lachnaceae</taxon>
        <taxon>Lachnellula</taxon>
    </lineage>
</organism>
<evidence type="ECO:0000256" key="3">
    <source>
        <dbReference type="SAM" id="Phobius"/>
    </source>
</evidence>
<evidence type="ECO:0000313" key="5">
    <source>
        <dbReference type="EMBL" id="TVY53558.1"/>
    </source>
</evidence>
<feature type="transmembrane region" description="Helical" evidence="3">
    <location>
        <begin position="7"/>
        <end position="24"/>
    </location>
</feature>
<dbReference type="PANTHER" id="PTHR13878:SF91">
    <property type="entry name" value="FAD BINDING DOMAIN PROTEIN (AFU_ORTHOLOGUE AFUA_6G12070)-RELATED"/>
    <property type="match status" value="1"/>
</dbReference>
<dbReference type="EMBL" id="QGMK01003248">
    <property type="protein sequence ID" value="TVY53558.1"/>
    <property type="molecule type" value="Genomic_DNA"/>
</dbReference>
<protein>
    <submittedName>
        <fullName evidence="5">FAD-linked oxidoreductase</fullName>
    </submittedName>
</protein>
<keyword evidence="3" id="KW-0472">Membrane</keyword>
<evidence type="ECO:0000313" key="6">
    <source>
        <dbReference type="Proteomes" id="UP000469558"/>
    </source>
</evidence>
<gene>
    <name evidence="5" type="ORF">LSUE1_G010364</name>
</gene>
<dbReference type="GO" id="GO:0071949">
    <property type="term" value="F:FAD binding"/>
    <property type="evidence" value="ECO:0007669"/>
    <property type="project" value="InterPro"/>
</dbReference>
<evidence type="ECO:0000259" key="4">
    <source>
        <dbReference type="PROSITE" id="PS51387"/>
    </source>
</evidence>
<evidence type="ECO:0000256" key="1">
    <source>
        <dbReference type="ARBA" id="ARBA00005466"/>
    </source>
</evidence>
<accession>A0A8T9BSW8</accession>
<proteinExistence type="inferred from homology"/>
<dbReference type="InterPro" id="IPR006094">
    <property type="entry name" value="Oxid_FAD_bind_N"/>
</dbReference>
<dbReference type="InterPro" id="IPR050432">
    <property type="entry name" value="FAD-linked_Oxidoreductases_BP"/>
</dbReference>
<keyword evidence="3" id="KW-0812">Transmembrane</keyword>
<keyword evidence="2" id="KW-0560">Oxidoreductase</keyword>
<dbReference type="SUPFAM" id="SSF56176">
    <property type="entry name" value="FAD-binding/transporter-associated domain-like"/>
    <property type="match status" value="1"/>
</dbReference>
<comment type="similarity">
    <text evidence="1">Belongs to the oxygen-dependent FAD-linked oxidoreductase family.</text>
</comment>
<dbReference type="InterPro" id="IPR016169">
    <property type="entry name" value="FAD-bd_PCMH_sub2"/>
</dbReference>
<comment type="caution">
    <text evidence="5">The sequence shown here is derived from an EMBL/GenBank/DDBJ whole genome shotgun (WGS) entry which is preliminary data.</text>
</comment>
<dbReference type="InterPro" id="IPR016166">
    <property type="entry name" value="FAD-bd_PCMH"/>
</dbReference>
<sequence length="527" mass="57019">MILKIRCVYFIVIIFSTVACNSIWESLNQTVGGRLYPAKPFSLPCFFIYEGQQITPNTSACAELQAGYTSGDFRSQVYNGFSNNQDEICSSNGTDQCLLNNNNPFDPTAFTNQSCNQGSLSQYYIEVRSAEDVRAALAFSKETGIRLSIKNSGHDYLGRSSLKGSLALWTRKLGGLTRTKNFVPEGCDDGLPVDTITTAAGVNTDEAYAFADAEGVTLVGGYSSTVGMTGGWVQGGGHSVLSVVYGLGVDRVLQYKVVTTDGVLRTANACQNPDLFWALRGGGGGTFGIVMEATHKVEPAMSLSVAYIKYNQTASNVHQWLDLLINNSLGWANDGWGGHYVSNNLISITPLLNLSKAEISMAPAAAFAKANNGTVVIEFLPSWYSFYTKYVKPNEAPVGGGRILASRLIPASLFKSTEGRAKLLSFLSHIISVDLSPYIPATTPWLYPYPPNSTSATPAWRGAVWDLGLGANWAWNSTAAEKRAVNELLANLTAMAEEMTPGGGSYVNEASPWTADWREAWWGDNYQ</sequence>
<dbReference type="OrthoDB" id="9983560at2759"/>
<evidence type="ECO:0000256" key="2">
    <source>
        <dbReference type="ARBA" id="ARBA00023002"/>
    </source>
</evidence>
<dbReference type="PROSITE" id="PS51387">
    <property type="entry name" value="FAD_PCMH"/>
    <property type="match status" value="1"/>
</dbReference>
<dbReference type="Proteomes" id="UP000469558">
    <property type="component" value="Unassembled WGS sequence"/>
</dbReference>
<dbReference type="InterPro" id="IPR036318">
    <property type="entry name" value="FAD-bd_PCMH-like_sf"/>
</dbReference>
<feature type="domain" description="FAD-binding PCMH-type" evidence="4">
    <location>
        <begin position="116"/>
        <end position="300"/>
    </location>
</feature>
<dbReference type="AlphaFoldDB" id="A0A8T9BSW8"/>
<keyword evidence="6" id="KW-1185">Reference proteome</keyword>
<dbReference type="PANTHER" id="PTHR13878">
    <property type="entry name" value="GULONOLACTONE OXIDASE"/>
    <property type="match status" value="1"/>
</dbReference>
<dbReference type="GO" id="GO:0016491">
    <property type="term" value="F:oxidoreductase activity"/>
    <property type="evidence" value="ECO:0007669"/>
    <property type="project" value="UniProtKB-KW"/>
</dbReference>
<feature type="non-terminal residue" evidence="5">
    <location>
        <position position="527"/>
    </location>
</feature>
<dbReference type="Gene3D" id="3.30.465.10">
    <property type="match status" value="1"/>
</dbReference>